<evidence type="ECO:0000256" key="2">
    <source>
        <dbReference type="PROSITE-ProRule" id="PRU00335"/>
    </source>
</evidence>
<dbReference type="EMBL" id="SLYC01000063">
    <property type="protein sequence ID" value="TCP95169.1"/>
    <property type="molecule type" value="Genomic_DNA"/>
</dbReference>
<dbReference type="InterPro" id="IPR023772">
    <property type="entry name" value="DNA-bd_HTH_TetR-type_CS"/>
</dbReference>
<name>A0A4R2SXC3_9FIRM</name>
<proteinExistence type="predicted"/>
<dbReference type="SUPFAM" id="SSF48498">
    <property type="entry name" value="Tetracyclin repressor-like, C-terminal domain"/>
    <property type="match status" value="1"/>
</dbReference>
<dbReference type="PANTHER" id="PTHR43479:SF11">
    <property type="entry name" value="ACREF_ENVCD OPERON REPRESSOR-RELATED"/>
    <property type="match status" value="1"/>
</dbReference>
<dbReference type="InterPro" id="IPR036271">
    <property type="entry name" value="Tet_transcr_reg_TetR-rel_C_sf"/>
</dbReference>
<evidence type="ECO:0000256" key="1">
    <source>
        <dbReference type="ARBA" id="ARBA00023125"/>
    </source>
</evidence>
<protein>
    <submittedName>
        <fullName evidence="4">TetR family transcriptional regulator</fullName>
    </submittedName>
</protein>
<dbReference type="PRINTS" id="PR00455">
    <property type="entry name" value="HTHTETR"/>
</dbReference>
<dbReference type="OrthoDB" id="13453at2"/>
<evidence type="ECO:0000259" key="3">
    <source>
        <dbReference type="PROSITE" id="PS50977"/>
    </source>
</evidence>
<keyword evidence="1 2" id="KW-0238">DNA-binding</keyword>
<dbReference type="PROSITE" id="PS01081">
    <property type="entry name" value="HTH_TETR_1"/>
    <property type="match status" value="1"/>
</dbReference>
<organism evidence="4 5">
    <name type="scientific">Serpentinicella alkaliphila</name>
    <dbReference type="NCBI Taxonomy" id="1734049"/>
    <lineage>
        <taxon>Bacteria</taxon>
        <taxon>Bacillati</taxon>
        <taxon>Bacillota</taxon>
        <taxon>Clostridia</taxon>
        <taxon>Peptostreptococcales</taxon>
        <taxon>Natronincolaceae</taxon>
        <taxon>Serpentinicella</taxon>
    </lineage>
</organism>
<dbReference type="InterPro" id="IPR009057">
    <property type="entry name" value="Homeodomain-like_sf"/>
</dbReference>
<feature type="domain" description="HTH tetR-type" evidence="3">
    <location>
        <begin position="5"/>
        <end position="65"/>
    </location>
</feature>
<feature type="DNA-binding region" description="H-T-H motif" evidence="2">
    <location>
        <begin position="28"/>
        <end position="47"/>
    </location>
</feature>
<dbReference type="Pfam" id="PF00440">
    <property type="entry name" value="TetR_N"/>
    <property type="match status" value="1"/>
</dbReference>
<dbReference type="AlphaFoldDB" id="A0A4R2SXC3"/>
<dbReference type="Proteomes" id="UP000295504">
    <property type="component" value="Unassembled WGS sequence"/>
</dbReference>
<accession>A0A4R2SXC3</accession>
<dbReference type="InterPro" id="IPR050624">
    <property type="entry name" value="HTH-type_Tx_Regulator"/>
</dbReference>
<comment type="caution">
    <text evidence="4">The sequence shown here is derived from an EMBL/GenBank/DDBJ whole genome shotgun (WGS) entry which is preliminary data.</text>
</comment>
<reference evidence="4 5" key="1">
    <citation type="submission" date="2019-03" db="EMBL/GenBank/DDBJ databases">
        <title>Genomic Encyclopedia of Type Strains, Phase IV (KMG-IV): sequencing the most valuable type-strain genomes for metagenomic binning, comparative biology and taxonomic classification.</title>
        <authorList>
            <person name="Goeker M."/>
        </authorList>
    </citation>
    <scope>NUCLEOTIDE SEQUENCE [LARGE SCALE GENOMIC DNA]</scope>
    <source>
        <strain evidence="4 5">DSM 100013</strain>
    </source>
</reference>
<evidence type="ECO:0000313" key="4">
    <source>
        <dbReference type="EMBL" id="TCP95169.1"/>
    </source>
</evidence>
<keyword evidence="5" id="KW-1185">Reference proteome</keyword>
<dbReference type="Gene3D" id="1.10.357.10">
    <property type="entry name" value="Tetracycline Repressor, domain 2"/>
    <property type="match status" value="1"/>
</dbReference>
<dbReference type="RefSeq" id="WP_132849732.1">
    <property type="nucleotide sequence ID" value="NZ_CP058648.1"/>
</dbReference>
<dbReference type="InterPro" id="IPR013570">
    <property type="entry name" value="Tscrpt_reg_YsiA_C"/>
</dbReference>
<dbReference type="PROSITE" id="PS50977">
    <property type="entry name" value="HTH_TETR_2"/>
    <property type="match status" value="1"/>
</dbReference>
<gene>
    <name evidence="4" type="ORF">EDD79_106311</name>
</gene>
<dbReference type="PANTHER" id="PTHR43479">
    <property type="entry name" value="ACREF/ENVCD OPERON REPRESSOR-RELATED"/>
    <property type="match status" value="1"/>
</dbReference>
<evidence type="ECO:0000313" key="5">
    <source>
        <dbReference type="Proteomes" id="UP000295504"/>
    </source>
</evidence>
<dbReference type="GO" id="GO:0003677">
    <property type="term" value="F:DNA binding"/>
    <property type="evidence" value="ECO:0007669"/>
    <property type="project" value="UniProtKB-UniRule"/>
</dbReference>
<dbReference type="Pfam" id="PF08359">
    <property type="entry name" value="TetR_C_4"/>
    <property type="match status" value="1"/>
</dbReference>
<dbReference type="InterPro" id="IPR001647">
    <property type="entry name" value="HTH_TetR"/>
</dbReference>
<dbReference type="SUPFAM" id="SSF46689">
    <property type="entry name" value="Homeodomain-like"/>
    <property type="match status" value="1"/>
</dbReference>
<sequence>MKLPIHRKERVILTAIEIINDLGIQGLSTREIAKREEISEGTLFKHFKNKNEILLGVLEHYSQYDMDIIESIKLKKLPFTEAIKYFIDSYALYYENYPEITAITQIYEVLANDQNLAVKVMDIYNVRYKFMYDTIESGKLSGELSPDIDSIILSDTILGLFNAICLRWRFEKFNFSLQNQTMLAMDMILKCIYK</sequence>
<dbReference type="Gene3D" id="1.10.10.60">
    <property type="entry name" value="Homeodomain-like"/>
    <property type="match status" value="1"/>
</dbReference>